<dbReference type="InterPro" id="IPR036164">
    <property type="entry name" value="bL21-like_sf"/>
</dbReference>
<gene>
    <name evidence="4" type="primary">rplU</name>
    <name evidence="6" type="ORF">UT93_C0032G0004</name>
</gene>
<evidence type="ECO:0000256" key="2">
    <source>
        <dbReference type="ARBA" id="ARBA00022980"/>
    </source>
</evidence>
<dbReference type="PANTHER" id="PTHR21349:SF0">
    <property type="entry name" value="LARGE RIBOSOMAL SUBUNIT PROTEIN BL21M"/>
    <property type="match status" value="1"/>
</dbReference>
<dbReference type="AlphaFoldDB" id="A0A0G0UWM9"/>
<dbReference type="NCBIfam" id="TIGR00061">
    <property type="entry name" value="L21"/>
    <property type="match status" value="1"/>
</dbReference>
<dbReference type="GO" id="GO:0006412">
    <property type="term" value="P:translation"/>
    <property type="evidence" value="ECO:0007669"/>
    <property type="project" value="UniProtKB-UniRule"/>
</dbReference>
<evidence type="ECO:0000256" key="1">
    <source>
        <dbReference type="ARBA" id="ARBA00008563"/>
    </source>
</evidence>
<dbReference type="GO" id="GO:0019843">
    <property type="term" value="F:rRNA binding"/>
    <property type="evidence" value="ECO:0007669"/>
    <property type="project" value="UniProtKB-UniRule"/>
</dbReference>
<dbReference type="InterPro" id="IPR028909">
    <property type="entry name" value="bL21-like"/>
</dbReference>
<dbReference type="Proteomes" id="UP000034627">
    <property type="component" value="Unassembled WGS sequence"/>
</dbReference>
<keyword evidence="4 5" id="KW-0694">RNA-binding</keyword>
<evidence type="ECO:0000256" key="4">
    <source>
        <dbReference type="HAMAP-Rule" id="MF_01363"/>
    </source>
</evidence>
<dbReference type="Pfam" id="PF00829">
    <property type="entry name" value="Ribosomal_L21p"/>
    <property type="match status" value="1"/>
</dbReference>
<keyword evidence="4 5" id="KW-0699">rRNA-binding</keyword>
<comment type="caution">
    <text evidence="6">The sequence shown here is derived from an EMBL/GenBank/DDBJ whole genome shotgun (WGS) entry which is preliminary data.</text>
</comment>
<keyword evidence="3 4" id="KW-0687">Ribonucleoprotein</keyword>
<evidence type="ECO:0000313" key="7">
    <source>
        <dbReference type="Proteomes" id="UP000034627"/>
    </source>
</evidence>
<evidence type="ECO:0000256" key="3">
    <source>
        <dbReference type="ARBA" id="ARBA00023274"/>
    </source>
</evidence>
<accession>A0A0G0UWM9</accession>
<dbReference type="HAMAP" id="MF_01363">
    <property type="entry name" value="Ribosomal_bL21"/>
    <property type="match status" value="1"/>
</dbReference>
<dbReference type="GO" id="GO:0005840">
    <property type="term" value="C:ribosome"/>
    <property type="evidence" value="ECO:0007669"/>
    <property type="project" value="UniProtKB-KW"/>
</dbReference>
<reference evidence="6 7" key="1">
    <citation type="journal article" date="2015" name="Nature">
        <title>rRNA introns, odd ribosomes, and small enigmatic genomes across a large radiation of phyla.</title>
        <authorList>
            <person name="Brown C.T."/>
            <person name="Hug L.A."/>
            <person name="Thomas B.C."/>
            <person name="Sharon I."/>
            <person name="Castelle C.J."/>
            <person name="Singh A."/>
            <person name="Wilkins M.J."/>
            <person name="Williams K.H."/>
            <person name="Banfield J.F."/>
        </authorList>
    </citation>
    <scope>NUCLEOTIDE SEQUENCE [LARGE SCALE GENOMIC DNA]</scope>
</reference>
<comment type="subunit">
    <text evidence="4">Part of the 50S ribosomal subunit. Contacts protein L20.</text>
</comment>
<name>A0A0G0UWM9_9BACT</name>
<organism evidence="6 7">
    <name type="scientific">Candidatus Woesebacteria bacterium GW2011_GWF1_40_24</name>
    <dbReference type="NCBI Taxonomy" id="1618601"/>
    <lineage>
        <taxon>Bacteria</taxon>
        <taxon>Candidatus Woeseibacteriota</taxon>
    </lineage>
</organism>
<dbReference type="GO" id="GO:0005737">
    <property type="term" value="C:cytoplasm"/>
    <property type="evidence" value="ECO:0007669"/>
    <property type="project" value="UniProtKB-ARBA"/>
</dbReference>
<sequence>MFLPTFSVKIHIIVMKSKGIQKYAVVRIGGKQYRVAEGEEILVDKLEDPKKISTEVLLFTDGEKVSVGKPTLKTEVKLKVLSELEKGEKVEIYKFKAKSRYKRHTGFRAQYTRLLVEKIG</sequence>
<dbReference type="EMBL" id="LBYR01000032">
    <property type="protein sequence ID" value="KKR54762.1"/>
    <property type="molecule type" value="Genomic_DNA"/>
</dbReference>
<dbReference type="PANTHER" id="PTHR21349">
    <property type="entry name" value="50S RIBOSOMAL PROTEIN L21"/>
    <property type="match status" value="1"/>
</dbReference>
<evidence type="ECO:0000256" key="5">
    <source>
        <dbReference type="RuleBase" id="RU000562"/>
    </source>
</evidence>
<dbReference type="InterPro" id="IPR001787">
    <property type="entry name" value="Ribosomal_bL21"/>
</dbReference>
<protein>
    <recommendedName>
        <fullName evidence="4">Large ribosomal subunit protein bL21</fullName>
    </recommendedName>
</protein>
<evidence type="ECO:0000313" key="6">
    <source>
        <dbReference type="EMBL" id="KKR54762.1"/>
    </source>
</evidence>
<comment type="similarity">
    <text evidence="1 4 5">Belongs to the bacterial ribosomal protein bL21 family.</text>
</comment>
<proteinExistence type="inferred from homology"/>
<dbReference type="GO" id="GO:0003735">
    <property type="term" value="F:structural constituent of ribosome"/>
    <property type="evidence" value="ECO:0007669"/>
    <property type="project" value="InterPro"/>
</dbReference>
<keyword evidence="2 4" id="KW-0689">Ribosomal protein</keyword>
<comment type="function">
    <text evidence="4 5">This protein binds to 23S rRNA in the presence of protein L20.</text>
</comment>
<dbReference type="SUPFAM" id="SSF141091">
    <property type="entry name" value="L21p-like"/>
    <property type="match status" value="1"/>
</dbReference>
<dbReference type="GO" id="GO:1990904">
    <property type="term" value="C:ribonucleoprotein complex"/>
    <property type="evidence" value="ECO:0007669"/>
    <property type="project" value="UniProtKB-KW"/>
</dbReference>